<keyword evidence="2" id="KW-0732">Signal</keyword>
<reference evidence="3 4" key="1">
    <citation type="journal article" date="2015" name="Genome Biol. Evol.">
        <title>The genome of winter moth (Operophtera brumata) provides a genomic perspective on sexual dimorphism and phenology.</title>
        <authorList>
            <person name="Derks M.F."/>
            <person name="Smit S."/>
            <person name="Salis L."/>
            <person name="Schijlen E."/>
            <person name="Bossers A."/>
            <person name="Mateman C."/>
            <person name="Pijl A.S."/>
            <person name="de Ridder D."/>
            <person name="Groenen M.A."/>
            <person name="Visser M.E."/>
            <person name="Megens H.J."/>
        </authorList>
    </citation>
    <scope>NUCLEOTIDE SEQUENCE [LARGE SCALE GENOMIC DNA]</scope>
    <source>
        <strain evidence="3">WM2013NL</strain>
        <tissue evidence="3">Head and thorax</tissue>
    </source>
</reference>
<evidence type="ECO:0000256" key="1">
    <source>
        <dbReference type="SAM" id="MobiDB-lite"/>
    </source>
</evidence>
<organism evidence="3 4">
    <name type="scientific">Operophtera brumata</name>
    <name type="common">Winter moth</name>
    <name type="synonym">Phalaena brumata</name>
    <dbReference type="NCBI Taxonomy" id="104452"/>
    <lineage>
        <taxon>Eukaryota</taxon>
        <taxon>Metazoa</taxon>
        <taxon>Ecdysozoa</taxon>
        <taxon>Arthropoda</taxon>
        <taxon>Hexapoda</taxon>
        <taxon>Insecta</taxon>
        <taxon>Pterygota</taxon>
        <taxon>Neoptera</taxon>
        <taxon>Endopterygota</taxon>
        <taxon>Lepidoptera</taxon>
        <taxon>Glossata</taxon>
        <taxon>Ditrysia</taxon>
        <taxon>Geometroidea</taxon>
        <taxon>Geometridae</taxon>
        <taxon>Larentiinae</taxon>
        <taxon>Operophtera</taxon>
    </lineage>
</organism>
<protein>
    <submittedName>
        <fullName evidence="3">Kinesin-related protein 3</fullName>
    </submittedName>
</protein>
<feature type="region of interest" description="Disordered" evidence="1">
    <location>
        <begin position="271"/>
        <end position="294"/>
    </location>
</feature>
<gene>
    <name evidence="3" type="ORF">OBRU01_04574</name>
</gene>
<dbReference type="EMBL" id="JTDY01000426">
    <property type="protein sequence ID" value="KOB77240.1"/>
    <property type="molecule type" value="Genomic_DNA"/>
</dbReference>
<comment type="caution">
    <text evidence="3">The sequence shown here is derived from an EMBL/GenBank/DDBJ whole genome shotgun (WGS) entry which is preliminary data.</text>
</comment>
<dbReference type="AlphaFoldDB" id="A0A0L7LP90"/>
<evidence type="ECO:0000313" key="4">
    <source>
        <dbReference type="Proteomes" id="UP000037510"/>
    </source>
</evidence>
<feature type="signal peptide" evidence="2">
    <location>
        <begin position="1"/>
        <end position="19"/>
    </location>
</feature>
<keyword evidence="4" id="KW-1185">Reference proteome</keyword>
<name>A0A0L7LP90_OPEBR</name>
<proteinExistence type="predicted"/>
<feature type="compositionally biased region" description="Basic and acidic residues" evidence="1">
    <location>
        <begin position="277"/>
        <end position="288"/>
    </location>
</feature>
<feature type="chain" id="PRO_5005573517" evidence="2">
    <location>
        <begin position="20"/>
        <end position="404"/>
    </location>
</feature>
<dbReference type="Proteomes" id="UP000037510">
    <property type="component" value="Unassembled WGS sequence"/>
</dbReference>
<evidence type="ECO:0000313" key="3">
    <source>
        <dbReference type="EMBL" id="KOB77240.1"/>
    </source>
</evidence>
<dbReference type="STRING" id="104452.A0A0L7LP90"/>
<evidence type="ECO:0000256" key="2">
    <source>
        <dbReference type="SAM" id="SignalP"/>
    </source>
</evidence>
<sequence length="404" mass="46041">MAPLFFVLALVIQGSFIYADTEVDNQLDEQQESIDRDILVKPGIDDEVVKDFSSTNNDFIDMFLLTNNNMFPTFPTSSAAMMSQATNNNETCEEQLESIKKVAEDIAKSIQSEMANLMSYAMALNATNKDNQENERTKRSVETPMDSTQLVMRLLKHIKSNNEYQNIAIEKMMSAQEIADKFGIEFNPDPEILSDLAVAANDHAHDLTTMLKDACDTKNVTQEIEFIPMNEQPMGNDTYYVYTLHPEEQTILESTVPSFEYLPEILPTSQKPMNHVHHSEPHSHHYHYESQIPPPPVHHYSPPVSTRPNFYDPFPYTSDIYSPYADMVSPAIFISIEEPEPEPEIVGEDIEETITTRLFVERGDEPGSSTVNQVTSYTVAEKTHFKTPQIEKLPQQFQYSFFLI</sequence>
<accession>A0A0L7LP90</accession>